<dbReference type="InterPro" id="IPR042216">
    <property type="entry name" value="MitoNEET_CISD"/>
</dbReference>
<dbReference type="InterPro" id="IPR014922">
    <property type="entry name" value="YdhG-like"/>
</dbReference>
<dbReference type="Proteomes" id="UP001356308">
    <property type="component" value="Unassembled WGS sequence"/>
</dbReference>
<keyword evidence="3" id="KW-1185">Reference proteome</keyword>
<dbReference type="Pfam" id="PF08818">
    <property type="entry name" value="DUF1801"/>
    <property type="match status" value="1"/>
</dbReference>
<dbReference type="Gene3D" id="3.40.5.90">
    <property type="entry name" value="CDGSH iron-sulfur domain, mitoNEET-type"/>
    <property type="match status" value="1"/>
</dbReference>
<sequence>MNPKVSEFIGKQKRWPDEIALIRQILLDCGLVEAFKWGSPCYIYYDKNISLIGSFKDFCCLAFFKGALLKDSEGILKQQGENTQSARIVPFTNVSEIIRLRPILKTYVLEAIEVEKSGLRIDYKKAEAMERPEELQLKFDRDPDFESAFQNLTSGRQKGYLLYFSGAKQAKTRESRIEKYRARILDGKGMHDCVCGHSQKMPSCDGSHKYI</sequence>
<name>A0ABU7IQT3_9FLAO</name>
<dbReference type="SUPFAM" id="SSF159888">
    <property type="entry name" value="YdhG-like"/>
    <property type="match status" value="1"/>
</dbReference>
<protein>
    <submittedName>
        <fullName evidence="2">YdeI/OmpD-associated family protein</fullName>
    </submittedName>
</protein>
<dbReference type="RefSeq" id="WP_272650051.1">
    <property type="nucleotide sequence ID" value="NZ_JAZDDG010000002.1"/>
</dbReference>
<dbReference type="InterPro" id="IPR016786">
    <property type="entry name" value="YdeI_bac"/>
</dbReference>
<proteinExistence type="predicted"/>
<accession>A0ABU7IQT3</accession>
<evidence type="ECO:0000313" key="2">
    <source>
        <dbReference type="EMBL" id="MEE1975223.1"/>
    </source>
</evidence>
<dbReference type="PIRSF" id="PIRSF021308">
    <property type="entry name" value="UCP021308"/>
    <property type="match status" value="1"/>
</dbReference>
<gene>
    <name evidence="2" type="ORF">V1I91_04040</name>
</gene>
<comment type="caution">
    <text evidence="2">The sequence shown here is derived from an EMBL/GenBank/DDBJ whole genome shotgun (WGS) entry which is preliminary data.</text>
</comment>
<organism evidence="2 3">
    <name type="scientific">Maribacter cobaltidurans</name>
    <dbReference type="NCBI Taxonomy" id="1178778"/>
    <lineage>
        <taxon>Bacteria</taxon>
        <taxon>Pseudomonadati</taxon>
        <taxon>Bacteroidota</taxon>
        <taxon>Flavobacteriia</taxon>
        <taxon>Flavobacteriales</taxon>
        <taxon>Flavobacteriaceae</taxon>
        <taxon>Maribacter</taxon>
    </lineage>
</organism>
<evidence type="ECO:0000259" key="1">
    <source>
        <dbReference type="Pfam" id="PF08818"/>
    </source>
</evidence>
<dbReference type="Pfam" id="PF13376">
    <property type="entry name" value="OmdA"/>
    <property type="match status" value="1"/>
</dbReference>
<evidence type="ECO:0000313" key="3">
    <source>
        <dbReference type="Proteomes" id="UP001356308"/>
    </source>
</evidence>
<reference evidence="2 3" key="1">
    <citation type="submission" date="2024-01" db="EMBL/GenBank/DDBJ databases">
        <title>Maribacter spp. originated from different algae showed divergent polysaccharides utilization ability.</title>
        <authorList>
            <person name="Wang H."/>
            <person name="Wu Y."/>
        </authorList>
    </citation>
    <scope>NUCLEOTIDE SEQUENCE [LARGE SCALE GENOMIC DNA]</scope>
    <source>
        <strain evidence="2 3">PR1</strain>
    </source>
</reference>
<dbReference type="EMBL" id="JAZDDG010000002">
    <property type="protein sequence ID" value="MEE1975223.1"/>
    <property type="molecule type" value="Genomic_DNA"/>
</dbReference>
<feature type="domain" description="YdhG-like" evidence="1">
    <location>
        <begin position="18"/>
        <end position="112"/>
    </location>
</feature>